<protein>
    <submittedName>
        <fullName evidence="1">Uncharacterized protein</fullName>
    </submittedName>
</protein>
<gene>
    <name evidence="1" type="ORF">BDY19DRAFT_899391</name>
</gene>
<evidence type="ECO:0000313" key="2">
    <source>
        <dbReference type="Proteomes" id="UP001055072"/>
    </source>
</evidence>
<proteinExistence type="predicted"/>
<evidence type="ECO:0000313" key="1">
    <source>
        <dbReference type="EMBL" id="KAI0083940.1"/>
    </source>
</evidence>
<organism evidence="1 2">
    <name type="scientific">Irpex rosettiformis</name>
    <dbReference type="NCBI Taxonomy" id="378272"/>
    <lineage>
        <taxon>Eukaryota</taxon>
        <taxon>Fungi</taxon>
        <taxon>Dikarya</taxon>
        <taxon>Basidiomycota</taxon>
        <taxon>Agaricomycotina</taxon>
        <taxon>Agaricomycetes</taxon>
        <taxon>Polyporales</taxon>
        <taxon>Irpicaceae</taxon>
        <taxon>Irpex</taxon>
    </lineage>
</organism>
<reference evidence="1" key="1">
    <citation type="journal article" date="2021" name="Environ. Microbiol.">
        <title>Gene family expansions and transcriptome signatures uncover fungal adaptations to wood decay.</title>
        <authorList>
            <person name="Hage H."/>
            <person name="Miyauchi S."/>
            <person name="Viragh M."/>
            <person name="Drula E."/>
            <person name="Min B."/>
            <person name="Chaduli D."/>
            <person name="Navarro D."/>
            <person name="Favel A."/>
            <person name="Norest M."/>
            <person name="Lesage-Meessen L."/>
            <person name="Balint B."/>
            <person name="Merenyi Z."/>
            <person name="de Eugenio L."/>
            <person name="Morin E."/>
            <person name="Martinez A.T."/>
            <person name="Baldrian P."/>
            <person name="Stursova M."/>
            <person name="Martinez M.J."/>
            <person name="Novotny C."/>
            <person name="Magnuson J.K."/>
            <person name="Spatafora J.W."/>
            <person name="Maurice S."/>
            <person name="Pangilinan J."/>
            <person name="Andreopoulos W."/>
            <person name="LaButti K."/>
            <person name="Hundley H."/>
            <person name="Na H."/>
            <person name="Kuo A."/>
            <person name="Barry K."/>
            <person name="Lipzen A."/>
            <person name="Henrissat B."/>
            <person name="Riley R."/>
            <person name="Ahrendt S."/>
            <person name="Nagy L.G."/>
            <person name="Grigoriev I.V."/>
            <person name="Martin F."/>
            <person name="Rosso M.N."/>
        </authorList>
    </citation>
    <scope>NUCLEOTIDE SEQUENCE</scope>
    <source>
        <strain evidence="1">CBS 384.51</strain>
    </source>
</reference>
<keyword evidence="2" id="KW-1185">Reference proteome</keyword>
<dbReference type="EMBL" id="MU274950">
    <property type="protein sequence ID" value="KAI0083940.1"/>
    <property type="molecule type" value="Genomic_DNA"/>
</dbReference>
<dbReference type="Proteomes" id="UP001055072">
    <property type="component" value="Unassembled WGS sequence"/>
</dbReference>
<sequence length="432" mass="47009">MLSSIFRNTAVTASRSTSANGRLAARRVARVRISRRYQTTNTASSTNTGSSSKSGGIGTHLAAGFGGGALVLVGAYTYYHFSGAKKAVDSAKSAHAYVTRTTATIAEKAPKNPSEVLQFLRSVAKSYTGVVPGSSYCVDSTFDSLDELHETHGEELNQILQGAFDDIKAVLKDVQQNETLDTATARKLVSILGKCAGEMNELGKKAGNDAFRKLEENYPTIAQTIGSSYNDLRGLAYRGGPEAKKLVEESITQIQDVLNTSGKNQQEAWAKAKELVQGKSQRLRELVWDKAAEGAKKNPGIEKLLKEYRPKFMQQGVSIRSLKEVLDRANTTGGEGNVDQGKLGELKDFIEDKAQEAQRKGWESLQEWVKVIPGSDKKISDADVQGLLELSKSKTADAKQLAEETYRDLRKVLHEKAGKAKKIMNEGADETK</sequence>
<accession>A0ACB8TPP7</accession>
<name>A0ACB8TPP7_9APHY</name>
<comment type="caution">
    <text evidence="1">The sequence shown here is derived from an EMBL/GenBank/DDBJ whole genome shotgun (WGS) entry which is preliminary data.</text>
</comment>